<dbReference type="EMBL" id="CP019477">
    <property type="protein sequence ID" value="UQC85668.1"/>
    <property type="molecule type" value="Genomic_DNA"/>
</dbReference>
<dbReference type="KEGG" id="clup:CLUP02_11167"/>
<accession>A0A9Q8SYQ4</accession>
<evidence type="ECO:0000313" key="1">
    <source>
        <dbReference type="EMBL" id="UQC85668.1"/>
    </source>
</evidence>
<evidence type="ECO:0000313" key="2">
    <source>
        <dbReference type="Proteomes" id="UP000830671"/>
    </source>
</evidence>
<organism evidence="1 2">
    <name type="scientific">Colletotrichum lupini</name>
    <dbReference type="NCBI Taxonomy" id="145971"/>
    <lineage>
        <taxon>Eukaryota</taxon>
        <taxon>Fungi</taxon>
        <taxon>Dikarya</taxon>
        <taxon>Ascomycota</taxon>
        <taxon>Pezizomycotina</taxon>
        <taxon>Sordariomycetes</taxon>
        <taxon>Hypocreomycetidae</taxon>
        <taxon>Glomerellales</taxon>
        <taxon>Glomerellaceae</taxon>
        <taxon>Colletotrichum</taxon>
        <taxon>Colletotrichum acutatum species complex</taxon>
    </lineage>
</organism>
<proteinExistence type="predicted"/>
<reference evidence="1" key="1">
    <citation type="journal article" date="2021" name="Mol. Plant Microbe Interact.">
        <title>Complete Genome Sequence of the Plant-Pathogenic Fungus Colletotrichum lupini.</title>
        <authorList>
            <person name="Baroncelli R."/>
            <person name="Pensec F."/>
            <person name="Da Lio D."/>
            <person name="Boufleur T."/>
            <person name="Vicente I."/>
            <person name="Sarrocco S."/>
            <person name="Picot A."/>
            <person name="Baraldi E."/>
            <person name="Sukno S."/>
            <person name="Thon M."/>
            <person name="Le Floch G."/>
        </authorList>
    </citation>
    <scope>NUCLEOTIDE SEQUENCE</scope>
    <source>
        <strain evidence="1">IMI 504893</strain>
    </source>
</reference>
<dbReference type="AlphaFoldDB" id="A0A9Q8SYQ4"/>
<dbReference type="GeneID" id="73345145"/>
<name>A0A9Q8SYQ4_9PEZI</name>
<gene>
    <name evidence="1" type="ORF">CLUP02_11167</name>
</gene>
<dbReference type="RefSeq" id="XP_049147280.1">
    <property type="nucleotide sequence ID" value="XM_049290135.1"/>
</dbReference>
<dbReference type="Proteomes" id="UP000830671">
    <property type="component" value="Chromosome 5"/>
</dbReference>
<protein>
    <submittedName>
        <fullName evidence="1">Uncharacterized protein</fullName>
    </submittedName>
</protein>
<sequence length="630" mass="69985">MPKREKERLLDGELNPGPLRILGFPRRPEYGKDLVTSQHACNLFIQGFVPAANAKCLSPIVCRTQESTESLNCMVAQGYDARTSHITVSPDRARYQMGTWRCVGGWFHGDAWNLVAHMAICETLIYSAVLNGGSLTDSPTLRAAFNLEWPEYEGEKVFAGMSRSSVLGLLQARWRVEVASKVRDPRLPYFHEPVISQRDESRMVDHCCIVQLPSAAEETGTRAALRNVDGMLNQQKCLQRYTLSSLPLFPTLSFGRVLLFEGFVNGPGIASISISRSGNSSCMIDLCSAFCLVTNLSSALFVFAPTPGSVDNEDAFLFGNESKCAIGHVAPLRRTISYSGNWSLFSWPSKVSNALSLRLNVDLPKTAIDTQEYIFTFVEETSQAELTFKNEKHPLLRRGLDGPTGSLTLKVNLSRLLPAVRLALMTAFTSGSSPYEKDSSNRGYGYIVSRCSKLLMSLALFQVMLVISVRLSNHRSRILDNQYAWSHRSSFGHHCTLGSLQNVPVSCNLAAIDCYDMPKMTKKLWPTIPSDPCPSDVSIVNQVGWWDRSTRPAALPISSPQHKQSREMNLQSLAQSASIQAIQRHQPLGTLLQRFDDGWVIVGKIRLEMNENQAGKVFSEGHVEVVLRFN</sequence>
<keyword evidence="2" id="KW-1185">Reference proteome</keyword>